<dbReference type="PANTHER" id="PTHR42756">
    <property type="entry name" value="TRANSCRIPTIONAL REGULATOR, MARR"/>
    <property type="match status" value="1"/>
</dbReference>
<dbReference type="Proteomes" id="UP001499843">
    <property type="component" value="Unassembled WGS sequence"/>
</dbReference>
<dbReference type="Gene3D" id="1.10.10.10">
    <property type="entry name" value="Winged helix-like DNA-binding domain superfamily/Winged helix DNA-binding domain"/>
    <property type="match status" value="1"/>
</dbReference>
<organism evidence="5 6">
    <name type="scientific">Nonomuraea monospora</name>
    <dbReference type="NCBI Taxonomy" id="568818"/>
    <lineage>
        <taxon>Bacteria</taxon>
        <taxon>Bacillati</taxon>
        <taxon>Actinomycetota</taxon>
        <taxon>Actinomycetes</taxon>
        <taxon>Streptosporangiales</taxon>
        <taxon>Streptosporangiaceae</taxon>
        <taxon>Nonomuraea</taxon>
    </lineage>
</organism>
<dbReference type="PANTHER" id="PTHR42756:SF1">
    <property type="entry name" value="TRANSCRIPTIONAL REPRESSOR OF EMRAB OPERON"/>
    <property type="match status" value="1"/>
</dbReference>
<keyword evidence="2" id="KW-0238">DNA-binding</keyword>
<evidence type="ECO:0000313" key="5">
    <source>
        <dbReference type="EMBL" id="GAA2208215.1"/>
    </source>
</evidence>
<keyword evidence="1" id="KW-0805">Transcription regulation</keyword>
<feature type="domain" description="HTH marR-type" evidence="4">
    <location>
        <begin position="7"/>
        <end position="142"/>
    </location>
</feature>
<dbReference type="InterPro" id="IPR036388">
    <property type="entry name" value="WH-like_DNA-bd_sf"/>
</dbReference>
<evidence type="ECO:0000313" key="6">
    <source>
        <dbReference type="Proteomes" id="UP001499843"/>
    </source>
</evidence>
<proteinExistence type="predicted"/>
<accession>A0ABN3CFW0</accession>
<evidence type="ECO:0000256" key="3">
    <source>
        <dbReference type="ARBA" id="ARBA00023163"/>
    </source>
</evidence>
<dbReference type="SUPFAM" id="SSF46785">
    <property type="entry name" value="Winged helix' DNA-binding domain"/>
    <property type="match status" value="1"/>
</dbReference>
<dbReference type="Pfam" id="PF01047">
    <property type="entry name" value="MarR"/>
    <property type="match status" value="1"/>
</dbReference>
<gene>
    <name evidence="5" type="ORF">GCM10009850_036730</name>
</gene>
<evidence type="ECO:0000259" key="4">
    <source>
        <dbReference type="PROSITE" id="PS50995"/>
    </source>
</evidence>
<sequence>MSVSNEREMLIRRITETQRGMARLFAQHQSPLFSSNLTMRQLKVVMVLSMNGSASGQDLSHNLGVGLGTVTGIVDRLVAQGLVSRHEDPHDRRVRRVELTPAGASLIEEINNAGIQQYRRIMEHLDTETLRTLDDVSRKIRDVAEKLAPDKSAPGGLTSDNG</sequence>
<dbReference type="SMART" id="SM00347">
    <property type="entry name" value="HTH_MARR"/>
    <property type="match status" value="1"/>
</dbReference>
<dbReference type="EMBL" id="BAAAQX010000008">
    <property type="protein sequence ID" value="GAA2208215.1"/>
    <property type="molecule type" value="Genomic_DNA"/>
</dbReference>
<dbReference type="InterPro" id="IPR023187">
    <property type="entry name" value="Tscrpt_reg_MarR-type_CS"/>
</dbReference>
<dbReference type="PROSITE" id="PS50995">
    <property type="entry name" value="HTH_MARR_2"/>
    <property type="match status" value="1"/>
</dbReference>
<comment type="caution">
    <text evidence="5">The sequence shown here is derived from an EMBL/GenBank/DDBJ whole genome shotgun (WGS) entry which is preliminary data.</text>
</comment>
<evidence type="ECO:0000256" key="1">
    <source>
        <dbReference type="ARBA" id="ARBA00023015"/>
    </source>
</evidence>
<keyword evidence="6" id="KW-1185">Reference proteome</keyword>
<dbReference type="PROSITE" id="PS01117">
    <property type="entry name" value="HTH_MARR_1"/>
    <property type="match status" value="1"/>
</dbReference>
<reference evidence="5 6" key="1">
    <citation type="journal article" date="2019" name="Int. J. Syst. Evol. Microbiol.">
        <title>The Global Catalogue of Microorganisms (GCM) 10K type strain sequencing project: providing services to taxonomists for standard genome sequencing and annotation.</title>
        <authorList>
            <consortium name="The Broad Institute Genomics Platform"/>
            <consortium name="The Broad Institute Genome Sequencing Center for Infectious Disease"/>
            <person name="Wu L."/>
            <person name="Ma J."/>
        </authorList>
    </citation>
    <scope>NUCLEOTIDE SEQUENCE [LARGE SCALE GENOMIC DNA]</scope>
    <source>
        <strain evidence="5 6">JCM 16114</strain>
    </source>
</reference>
<name>A0ABN3CFW0_9ACTN</name>
<dbReference type="PRINTS" id="PR00598">
    <property type="entry name" value="HTHMARR"/>
</dbReference>
<evidence type="ECO:0000256" key="2">
    <source>
        <dbReference type="ARBA" id="ARBA00023125"/>
    </source>
</evidence>
<dbReference type="InterPro" id="IPR036390">
    <property type="entry name" value="WH_DNA-bd_sf"/>
</dbReference>
<dbReference type="InterPro" id="IPR000835">
    <property type="entry name" value="HTH_MarR-typ"/>
</dbReference>
<keyword evidence="3" id="KW-0804">Transcription</keyword>
<protein>
    <submittedName>
        <fullName evidence="5">MarR family transcriptional regulator</fullName>
    </submittedName>
</protein>
<dbReference type="RefSeq" id="WP_344476140.1">
    <property type="nucleotide sequence ID" value="NZ_BAAAQX010000008.1"/>
</dbReference>